<evidence type="ECO:0000313" key="2">
    <source>
        <dbReference type="EMBL" id="QBH85277.1"/>
    </source>
</evidence>
<proteinExistence type="predicted"/>
<sequence length="30" mass="3441">MSSLRGTSRRRRPRPPWPPRCASTARAYAV</sequence>
<organism evidence="2">
    <name type="scientific">Human herpesvirus 2</name>
    <name type="common">HHV-2</name>
    <name type="synonym">Human herpes simplex virus 2</name>
    <dbReference type="NCBI Taxonomy" id="10310"/>
    <lineage>
        <taxon>Viruses</taxon>
        <taxon>Duplodnaviria</taxon>
        <taxon>Heunggongvirae</taxon>
        <taxon>Peploviricota</taxon>
        <taxon>Herviviricetes</taxon>
        <taxon>Herpesvirales</taxon>
        <taxon>Orthoherpesviridae</taxon>
        <taxon>Alphaherpesvirinae</taxon>
        <taxon>Simplexvirus</taxon>
        <taxon>Simplexvirus humanalpha2</taxon>
    </lineage>
</organism>
<name>A0A481TWX6_HHV2</name>
<reference evidence="2" key="1">
    <citation type="submission" date="2018-08" db="EMBL/GenBank/DDBJ databases">
        <title>HSV2 whole genome sequences from clinical isolates.</title>
        <authorList>
            <person name="Roychoudhury P."/>
            <person name="Greninger A.L."/>
            <person name="Jerome K.R."/>
            <person name="Johnston C."/>
            <person name="Wald A."/>
            <person name="Xie H."/>
        </authorList>
    </citation>
    <scope>NUCLEOTIDE SEQUENCE</scope>
    <source>
        <strain evidence="2">2000-3429</strain>
    </source>
</reference>
<protein>
    <submittedName>
        <fullName evidence="2">Uncharacterized protein</fullName>
    </submittedName>
</protein>
<accession>A0A481TWX6</accession>
<dbReference type="EMBL" id="MH790661">
    <property type="protein sequence ID" value="QBH85277.1"/>
    <property type="molecule type" value="Genomic_DNA"/>
</dbReference>
<feature type="region of interest" description="Disordered" evidence="1">
    <location>
        <begin position="1"/>
        <end position="30"/>
    </location>
</feature>
<organismHost>
    <name type="scientific">Homo sapiens</name>
    <name type="common">Human</name>
    <dbReference type="NCBI Taxonomy" id="9606"/>
</organismHost>
<evidence type="ECO:0000256" key="1">
    <source>
        <dbReference type="SAM" id="MobiDB-lite"/>
    </source>
</evidence>